<evidence type="ECO:0000256" key="2">
    <source>
        <dbReference type="ARBA" id="ARBA00022679"/>
    </source>
</evidence>
<dbReference type="Gene3D" id="3.40.50.150">
    <property type="entry name" value="Vaccinia Virus protein VP39"/>
    <property type="match status" value="1"/>
</dbReference>
<keyword evidence="3" id="KW-0949">S-adenosyl-L-methionine</keyword>
<gene>
    <name evidence="5" type="ORF">F0L16_00840</name>
</gene>
<dbReference type="Pfam" id="PF13649">
    <property type="entry name" value="Methyltransf_25"/>
    <property type="match status" value="1"/>
</dbReference>
<dbReference type="Proteomes" id="UP000322184">
    <property type="component" value="Unassembled WGS sequence"/>
</dbReference>
<reference evidence="5 6" key="1">
    <citation type="submission" date="2019-09" db="EMBL/GenBank/DDBJ databases">
        <title>Whole genome sequence of Photorhabdus heterorhabditis strain ETL (Enterobacteriales: Enterobacteriaceae) a bacterial symbiont of Heterorhabditis zealandica strain ETL (Rhabditida: Heterorhabditidae).</title>
        <authorList>
            <person name="Lulamba T.E."/>
            <person name="Serepa-Dlamini M.H."/>
        </authorList>
    </citation>
    <scope>NUCLEOTIDE SEQUENCE [LARGE SCALE GENOMIC DNA]</scope>
    <source>
        <strain evidence="5 6">ETL</strain>
    </source>
</reference>
<keyword evidence="2 5" id="KW-0808">Transferase</keyword>
<dbReference type="RefSeq" id="WP_149615896.1">
    <property type="nucleotide sequence ID" value="NZ_CAWPFF010000001.1"/>
</dbReference>
<protein>
    <submittedName>
        <fullName evidence="5">Methyltransferase domain-containing protein</fullName>
    </submittedName>
</protein>
<dbReference type="AlphaFoldDB" id="A0A5B0X8I9"/>
<evidence type="ECO:0000313" key="5">
    <source>
        <dbReference type="EMBL" id="KAA1195704.1"/>
    </source>
</evidence>
<evidence type="ECO:0000313" key="6">
    <source>
        <dbReference type="Proteomes" id="UP000322184"/>
    </source>
</evidence>
<proteinExistence type="predicted"/>
<dbReference type="GO" id="GO:0008168">
    <property type="term" value="F:methyltransferase activity"/>
    <property type="evidence" value="ECO:0007669"/>
    <property type="project" value="UniProtKB-KW"/>
</dbReference>
<feature type="domain" description="Methyltransferase" evidence="4">
    <location>
        <begin position="56"/>
        <end position="142"/>
    </location>
</feature>
<dbReference type="InterPro" id="IPR041698">
    <property type="entry name" value="Methyltransf_25"/>
</dbReference>
<organism evidence="5 6">
    <name type="scientific">Photorhabdus heterorhabditis</name>
    <dbReference type="NCBI Taxonomy" id="880156"/>
    <lineage>
        <taxon>Bacteria</taxon>
        <taxon>Pseudomonadati</taxon>
        <taxon>Pseudomonadota</taxon>
        <taxon>Gammaproteobacteria</taxon>
        <taxon>Enterobacterales</taxon>
        <taxon>Morganellaceae</taxon>
        <taxon>Photorhabdus</taxon>
    </lineage>
</organism>
<evidence type="ECO:0000259" key="4">
    <source>
        <dbReference type="Pfam" id="PF13649"/>
    </source>
</evidence>
<dbReference type="PANTHER" id="PTHR43464:SF19">
    <property type="entry name" value="UBIQUINONE BIOSYNTHESIS O-METHYLTRANSFERASE, MITOCHONDRIAL"/>
    <property type="match status" value="1"/>
</dbReference>
<evidence type="ECO:0000256" key="3">
    <source>
        <dbReference type="ARBA" id="ARBA00022691"/>
    </source>
</evidence>
<dbReference type="GO" id="GO:0032259">
    <property type="term" value="P:methylation"/>
    <property type="evidence" value="ECO:0007669"/>
    <property type="project" value="UniProtKB-KW"/>
</dbReference>
<dbReference type="EMBL" id="VTUW01000001">
    <property type="protein sequence ID" value="KAA1195704.1"/>
    <property type="molecule type" value="Genomic_DNA"/>
</dbReference>
<name>A0A5B0X8I9_9GAMM</name>
<comment type="caution">
    <text evidence="5">The sequence shown here is derived from an EMBL/GenBank/DDBJ whole genome shotgun (WGS) entry which is preliminary data.</text>
</comment>
<sequence>MNNVKNNEYDRADFQGVYQGKSLIASAEIKTVPWEIGRAQPVVCDLLKKGTFGKLLDVGCGLGRNAQAAAEMGYDVTAIDNAPTAIDNCQNRQMTHHIRFKVANACATELNETFDTILDSATYHSIPSHDRVAYMSEMRRLANETTEYHLITFAPSFRGMPKPLAIELSEIADIAEKSGWQIESVSRVEYKGNSEAIADFCKKKNLTILLDEEGLTRLPSWHIILKTIL</sequence>
<dbReference type="SUPFAM" id="SSF53335">
    <property type="entry name" value="S-adenosyl-L-methionine-dependent methyltransferases"/>
    <property type="match status" value="1"/>
</dbReference>
<dbReference type="PANTHER" id="PTHR43464">
    <property type="entry name" value="METHYLTRANSFERASE"/>
    <property type="match status" value="1"/>
</dbReference>
<accession>A0A5B0X8I9</accession>
<evidence type="ECO:0000256" key="1">
    <source>
        <dbReference type="ARBA" id="ARBA00022603"/>
    </source>
</evidence>
<dbReference type="CDD" id="cd02440">
    <property type="entry name" value="AdoMet_MTases"/>
    <property type="match status" value="1"/>
</dbReference>
<keyword evidence="1 5" id="KW-0489">Methyltransferase</keyword>
<dbReference type="InterPro" id="IPR029063">
    <property type="entry name" value="SAM-dependent_MTases_sf"/>
</dbReference>